<gene>
    <name evidence="1" type="ORF">AKL17_2650</name>
</gene>
<protein>
    <recommendedName>
        <fullName evidence="3">DUF3445 domain-containing protein</fullName>
    </recommendedName>
</protein>
<proteinExistence type="predicted"/>
<dbReference type="AlphaFoldDB" id="A0A159Z424"/>
<evidence type="ECO:0008006" key="3">
    <source>
        <dbReference type="Google" id="ProtNLM"/>
    </source>
</evidence>
<dbReference type="KEGG" id="daa:AKL17_2650"/>
<name>A0A159Z424_9RHOB</name>
<evidence type="ECO:0000313" key="1">
    <source>
        <dbReference type="EMBL" id="AMY69891.1"/>
    </source>
</evidence>
<sequence>MSTVLQSRLPFAPWADPRTRRLPGILPLDMADWLDIDDAYAGQMALRDGLIAERPAAVHALTEAARPAADELYAMVMPLLPGLGFVLTADTALRPDAVTVPLDPGQPLLTLGRLVQEDLCLMLPGDAGEHVLAAAVLCFPAGWTLAEKFGQPMGRIHVPVAIYTEDVAKRVQRLLDGVQPGRPLMRGTAHHSDAPLHNPRTEAMGRAITGDLPFLRVERQCLLRLPQSRAVLFSIHTYVLRPEALTEEQATLLREFPIRHAA</sequence>
<dbReference type="EMBL" id="CP012661">
    <property type="protein sequence ID" value="AMY69891.1"/>
    <property type="molecule type" value="Genomic_DNA"/>
</dbReference>
<dbReference type="STRING" id="1335048.AKL17_2650"/>
<dbReference type="Pfam" id="PF11927">
    <property type="entry name" value="HODM_asu-like"/>
    <property type="match status" value="1"/>
</dbReference>
<accession>A0A159Z424</accession>
<dbReference type="OrthoDB" id="5242510at2"/>
<reference evidence="1 2" key="1">
    <citation type="submission" date="2015-09" db="EMBL/GenBank/DDBJ databases">
        <title>Complete genome sequence of Defluviimonas alba cai42t isolated from an oilfield in Xinjiang.</title>
        <authorList>
            <person name="Geng S."/>
            <person name="Pan X."/>
            <person name="Wu X."/>
        </authorList>
    </citation>
    <scope>NUCLEOTIDE SEQUENCE [LARGE SCALE GENOMIC DNA]</scope>
    <source>
        <strain evidence="2">cai42</strain>
    </source>
</reference>
<evidence type="ECO:0000313" key="2">
    <source>
        <dbReference type="Proteomes" id="UP000076128"/>
    </source>
</evidence>
<dbReference type="PATRIC" id="fig|1335048.3.peg.2761"/>
<dbReference type="RefSeq" id="WP_066813908.1">
    <property type="nucleotide sequence ID" value="NZ_CP012661.1"/>
</dbReference>
<organism evidence="1 2">
    <name type="scientific">Frigidibacter mobilis</name>
    <dbReference type="NCBI Taxonomy" id="1335048"/>
    <lineage>
        <taxon>Bacteria</taxon>
        <taxon>Pseudomonadati</taxon>
        <taxon>Pseudomonadota</taxon>
        <taxon>Alphaproteobacteria</taxon>
        <taxon>Rhodobacterales</taxon>
        <taxon>Paracoccaceae</taxon>
        <taxon>Frigidibacter</taxon>
    </lineage>
</organism>
<dbReference type="Proteomes" id="UP000076128">
    <property type="component" value="Chromosome"/>
</dbReference>
<keyword evidence="2" id="KW-1185">Reference proteome</keyword>
<dbReference type="InterPro" id="IPR021848">
    <property type="entry name" value="HODM_asu-like"/>
</dbReference>